<sequence length="25" mass="2976">MELIKKYISDLKNISWISYDENSDA</sequence>
<evidence type="ECO:0000313" key="1">
    <source>
        <dbReference type="EMBL" id="SVB62572.1"/>
    </source>
</evidence>
<feature type="non-terminal residue" evidence="1">
    <location>
        <position position="25"/>
    </location>
</feature>
<dbReference type="EMBL" id="UINC01050055">
    <property type="protein sequence ID" value="SVB62572.1"/>
    <property type="molecule type" value="Genomic_DNA"/>
</dbReference>
<gene>
    <name evidence="1" type="ORF">METZ01_LOCUS215426</name>
</gene>
<protein>
    <submittedName>
        <fullName evidence="1">Uncharacterized protein</fullName>
    </submittedName>
</protein>
<name>A0A382FIX4_9ZZZZ</name>
<dbReference type="AlphaFoldDB" id="A0A382FIX4"/>
<reference evidence="1" key="1">
    <citation type="submission" date="2018-05" db="EMBL/GenBank/DDBJ databases">
        <authorList>
            <person name="Lanie J.A."/>
            <person name="Ng W.-L."/>
            <person name="Kazmierczak K.M."/>
            <person name="Andrzejewski T.M."/>
            <person name="Davidsen T.M."/>
            <person name="Wayne K.J."/>
            <person name="Tettelin H."/>
            <person name="Glass J.I."/>
            <person name="Rusch D."/>
            <person name="Podicherti R."/>
            <person name="Tsui H.-C.T."/>
            <person name="Winkler M.E."/>
        </authorList>
    </citation>
    <scope>NUCLEOTIDE SEQUENCE</scope>
</reference>
<accession>A0A382FIX4</accession>
<proteinExistence type="predicted"/>
<organism evidence="1">
    <name type="scientific">marine metagenome</name>
    <dbReference type="NCBI Taxonomy" id="408172"/>
    <lineage>
        <taxon>unclassified sequences</taxon>
        <taxon>metagenomes</taxon>
        <taxon>ecological metagenomes</taxon>
    </lineage>
</organism>